<keyword evidence="3" id="KW-1185">Reference proteome</keyword>
<evidence type="ECO:0000313" key="2">
    <source>
        <dbReference type="EMBL" id="RXK86146.1"/>
    </source>
</evidence>
<proteinExistence type="predicted"/>
<evidence type="ECO:0000256" key="1">
    <source>
        <dbReference type="SAM" id="Coils"/>
    </source>
</evidence>
<dbReference type="OrthoDB" id="606679at2"/>
<organism evidence="2 3">
    <name type="scientific">Filimonas effusa</name>
    <dbReference type="NCBI Taxonomy" id="2508721"/>
    <lineage>
        <taxon>Bacteria</taxon>
        <taxon>Pseudomonadati</taxon>
        <taxon>Bacteroidota</taxon>
        <taxon>Chitinophagia</taxon>
        <taxon>Chitinophagales</taxon>
        <taxon>Chitinophagaceae</taxon>
        <taxon>Filimonas</taxon>
    </lineage>
</organism>
<keyword evidence="1" id="KW-0175">Coiled coil</keyword>
<evidence type="ECO:0000313" key="3">
    <source>
        <dbReference type="Proteomes" id="UP000290545"/>
    </source>
</evidence>
<name>A0A4V1MAK0_9BACT</name>
<sequence length="779" mass="89041">MSLKKALPILLIGWMVIALGINSVSGQPPHPPDKSEPAYLLLPGLPFALPAIHVSADTALTVYDTVPYYLPALVKERNLSKALMHLFLLPNIESIGYTATTPGGAAARKKSDLVIHGNVLYNMDYRSYSDTPYAEKDIYYHTVQTYLDITWKDQYPMRLYLTNRFGNSSFTRHFSDVNFNFNTTDFRNRIVQKINTYPPAFMMDSITLWKNKLDLKRIELTKLTARLNDPGLKQRLVEEKERLLYGGTLKYDTSWPPDARKLLDPIGKAGDFKLDTPVLSWQNRYVAWQKKADSLNNELAQMEKKYYDLQGKLKDWKRTAATKRKAAFSPGELEWEMEERQVPDSILPKGYKQLLAIRSMGVGRTLVNYSELSARNVSITGFQAEYNPSYYVAVAAGTVDYRFRDFIVNNKKSPRQYLYMLRTGWGQLGGNNIILTWYSGKKQLFNNSGAATAYPDYRLLGFTLEGNYRLNDNTYITAELAKSSLPYYNNTSKDLFATALSMKDHSNEAYSLKLQSRLPATQTVFTGFIKQYGANFQSFSLVTTGVKQKAWLVQAEQPFFKKKLLVKASLKENDYNNLQAVSYHANTVFKTIQATLRLPKWPVLLVGYYPSAQLTKLSDESYIENTFYSLVANASYYYSLGETAMNSVATYSRFYNRQADSGFLHFNTTNIMLNHAVFFSKRFTWQATGSAAVSADYNLYSLDNDIQYALTDWLSIGAGVKYNRQTNYNLVQWGYKNNILIKIKRIGELQMMLDNGFLPGPEKRLVENKTGRISFFRTF</sequence>
<dbReference type="RefSeq" id="WP_129001896.1">
    <property type="nucleotide sequence ID" value="NZ_SDHZ01000001.1"/>
</dbReference>
<protein>
    <submittedName>
        <fullName evidence="2">Uncharacterized protein</fullName>
    </submittedName>
</protein>
<gene>
    <name evidence="2" type="ORF">ESB13_04870</name>
</gene>
<feature type="coiled-coil region" evidence="1">
    <location>
        <begin position="285"/>
        <end position="319"/>
    </location>
</feature>
<comment type="caution">
    <text evidence="2">The sequence shown here is derived from an EMBL/GenBank/DDBJ whole genome shotgun (WGS) entry which is preliminary data.</text>
</comment>
<accession>A0A4V1MAK0</accession>
<reference evidence="2 3" key="1">
    <citation type="submission" date="2019-01" db="EMBL/GenBank/DDBJ databases">
        <title>Filimonas sp. strain TTM-71.</title>
        <authorList>
            <person name="Chen W.-M."/>
        </authorList>
    </citation>
    <scope>NUCLEOTIDE SEQUENCE [LARGE SCALE GENOMIC DNA]</scope>
    <source>
        <strain evidence="2 3">TTM-71</strain>
    </source>
</reference>
<dbReference type="AlphaFoldDB" id="A0A4V1MAK0"/>
<dbReference type="EMBL" id="SDHZ01000001">
    <property type="protein sequence ID" value="RXK86146.1"/>
    <property type="molecule type" value="Genomic_DNA"/>
</dbReference>
<dbReference type="Proteomes" id="UP000290545">
    <property type="component" value="Unassembled WGS sequence"/>
</dbReference>